<dbReference type="PATRIC" id="fig|656366.3.peg.3739"/>
<reference evidence="3" key="1">
    <citation type="submission" date="2015-09" db="EMBL/GenBank/DDBJ databases">
        <title>Complete genome of Arthrobacter alpinus strain R3.8.</title>
        <authorList>
            <person name="See-Too W.S."/>
            <person name="Chan K.G."/>
        </authorList>
    </citation>
    <scope>NUCLEOTIDE SEQUENCE [LARGE SCALE GENOMIC DNA]</scope>
    <source>
        <strain evidence="3">R3.8</strain>
    </source>
</reference>
<feature type="domain" description="DUF4232" evidence="1">
    <location>
        <begin position="193"/>
        <end position="327"/>
    </location>
</feature>
<organism evidence="2 3">
    <name type="scientific">Arthrobacter alpinus</name>
    <dbReference type="NCBI Taxonomy" id="656366"/>
    <lineage>
        <taxon>Bacteria</taxon>
        <taxon>Bacillati</taxon>
        <taxon>Actinomycetota</taxon>
        <taxon>Actinomycetes</taxon>
        <taxon>Micrococcales</taxon>
        <taxon>Micrococcaceae</taxon>
        <taxon>Arthrobacter</taxon>
    </lineage>
</organism>
<evidence type="ECO:0000313" key="3">
    <source>
        <dbReference type="Proteomes" id="UP000062833"/>
    </source>
</evidence>
<dbReference type="InterPro" id="IPR025326">
    <property type="entry name" value="DUF4232"/>
</dbReference>
<evidence type="ECO:0000259" key="1">
    <source>
        <dbReference type="Pfam" id="PF14016"/>
    </source>
</evidence>
<sequence>MVALFVLLGLVVGWAVDRATNRGDAPMGKAASGNTVLSDIAGIFDEQLSGFQVSYTPAFADYLAAVRPGALNSEAWPEADYALFHVPRTYESDAKAVGIVVWVGELGTATGRAMLCAEVGVDRAGARIHLQETRCPDNVPSEPGQTDAPQERAAVLDLPVKIRSSLVTGQPAKRGMTMAGVLPANPARAGGQCSANELDATFDSGNAAGNTDDYILRVQNVSAEPCELSEATGIEINQGTEILRPPWTQRSSTVTLQPWESAASAISYRPDDISSEHQIITLHLPDGDVIVGAPAGPSGRVLAVSKSTQINATPWEVVGYGVGVGTWENGYAFVHIAPPCQSQQLAVTTPRPEGSSSEQDEAEELPYRLLNISTGTCRIDAGSFAGLDTVPPLDVAAAVVLQPGTAVDLGITGGAPNLFDILVVDGVQVSTSVR</sequence>
<dbReference type="EMBL" id="CP012677">
    <property type="protein sequence ID" value="ALE93682.1"/>
    <property type="molecule type" value="Genomic_DNA"/>
</dbReference>
<dbReference type="AlphaFoldDB" id="A0A0M5LXZ8"/>
<name>A0A0M5LXZ8_9MICC</name>
<dbReference type="Proteomes" id="UP000062833">
    <property type="component" value="Chromosome"/>
</dbReference>
<keyword evidence="3" id="KW-1185">Reference proteome</keyword>
<proteinExistence type="predicted"/>
<dbReference type="Pfam" id="PF14016">
    <property type="entry name" value="DUF4232"/>
    <property type="match status" value="1"/>
</dbReference>
<dbReference type="KEGG" id="aaq:AOC05_17370"/>
<accession>A0A0M5LXZ8</accession>
<evidence type="ECO:0000313" key="2">
    <source>
        <dbReference type="EMBL" id="ALE93682.1"/>
    </source>
</evidence>
<gene>
    <name evidence="2" type="ORF">AOC05_17370</name>
</gene>
<protein>
    <recommendedName>
        <fullName evidence="1">DUF4232 domain-containing protein</fullName>
    </recommendedName>
</protein>